<protein>
    <submittedName>
        <fullName evidence="1">Uncharacterized protein</fullName>
    </submittedName>
</protein>
<keyword evidence="2" id="KW-1185">Reference proteome</keyword>
<evidence type="ECO:0000313" key="1">
    <source>
        <dbReference type="EMBL" id="KAB1266575.1"/>
    </source>
</evidence>
<proteinExistence type="predicted"/>
<gene>
    <name evidence="1" type="ORF">Cadr_000018924</name>
</gene>
<evidence type="ECO:0000313" key="2">
    <source>
        <dbReference type="Proteomes" id="UP000299084"/>
    </source>
</evidence>
<name>A0A5N4D673_CAMDR</name>
<organism evidence="1 2">
    <name type="scientific">Camelus dromedarius</name>
    <name type="common">Dromedary</name>
    <name type="synonym">Arabian camel</name>
    <dbReference type="NCBI Taxonomy" id="9838"/>
    <lineage>
        <taxon>Eukaryota</taxon>
        <taxon>Metazoa</taxon>
        <taxon>Chordata</taxon>
        <taxon>Craniata</taxon>
        <taxon>Vertebrata</taxon>
        <taxon>Euteleostomi</taxon>
        <taxon>Mammalia</taxon>
        <taxon>Eutheria</taxon>
        <taxon>Laurasiatheria</taxon>
        <taxon>Artiodactyla</taxon>
        <taxon>Tylopoda</taxon>
        <taxon>Camelidae</taxon>
        <taxon>Camelus</taxon>
    </lineage>
</organism>
<comment type="caution">
    <text evidence="1">The sequence shown here is derived from an EMBL/GenBank/DDBJ whole genome shotgun (WGS) entry which is preliminary data.</text>
</comment>
<accession>A0A5N4D673</accession>
<reference evidence="1 2" key="1">
    <citation type="journal article" date="2019" name="Mol. Ecol. Resour.">
        <title>Improving Illumina assemblies with Hi-C and long reads: an example with the North African dromedary.</title>
        <authorList>
            <person name="Elbers J.P."/>
            <person name="Rogers M.F."/>
            <person name="Perelman P.L."/>
            <person name="Proskuryakova A.A."/>
            <person name="Serdyukova N.A."/>
            <person name="Johnson W.E."/>
            <person name="Horin P."/>
            <person name="Corander J."/>
            <person name="Murphy D."/>
            <person name="Burger P.A."/>
        </authorList>
    </citation>
    <scope>NUCLEOTIDE SEQUENCE [LARGE SCALE GENOMIC DNA]</scope>
    <source>
        <strain evidence="1">Drom800</strain>
        <tissue evidence="1">Blood</tissue>
    </source>
</reference>
<dbReference type="AlphaFoldDB" id="A0A5N4D673"/>
<dbReference type="EMBL" id="JWIN03000016">
    <property type="protein sequence ID" value="KAB1266575.1"/>
    <property type="molecule type" value="Genomic_DNA"/>
</dbReference>
<dbReference type="Proteomes" id="UP000299084">
    <property type="component" value="Unassembled WGS sequence"/>
</dbReference>
<sequence length="282" mass="30955">MDAEESEEGKRTDLTLPSRMPSLLGWGVQPMLVPSSRVLPSSLGTSWGTYSVANDSPSQRQGLERAVPARARLGRAPQDTAPQPGYSCLHGGKASRVLPPGMQLEMGSRMLLLRGYLNRYCHQGSPVWVRHLLQSVGLCQHALVEQAWRNRGGLARRLWAWLAFLFSAAVCPPPPNSLGILICVRLDEGPPRPCPETDRNPQGIRGCQWVPFPGEVGESLTKERRLSPGLGSVRTQWESSKRRGRRGGWGQIMKLLLSWQCLGDLCPRAAAGGHLLAPWSCT</sequence>